<accession>A0ABQ9WDP8</accession>
<feature type="region of interest" description="Disordered" evidence="1">
    <location>
        <begin position="62"/>
        <end position="85"/>
    </location>
</feature>
<name>A0ABQ9WDP8_SAGOE</name>
<dbReference type="EMBL" id="JASSZA010000001">
    <property type="protein sequence ID" value="KAK2119774.1"/>
    <property type="molecule type" value="Genomic_DNA"/>
</dbReference>
<protein>
    <submittedName>
        <fullName evidence="2">Small nuclear RNA activating complex, polypeptide 3</fullName>
    </submittedName>
</protein>
<evidence type="ECO:0000256" key="1">
    <source>
        <dbReference type="SAM" id="MobiDB-lite"/>
    </source>
</evidence>
<organism evidence="2 3">
    <name type="scientific">Saguinus oedipus</name>
    <name type="common">Cotton-top tamarin</name>
    <name type="synonym">Oedipomidas oedipus</name>
    <dbReference type="NCBI Taxonomy" id="9490"/>
    <lineage>
        <taxon>Eukaryota</taxon>
        <taxon>Metazoa</taxon>
        <taxon>Chordata</taxon>
        <taxon>Craniata</taxon>
        <taxon>Vertebrata</taxon>
        <taxon>Euteleostomi</taxon>
        <taxon>Mammalia</taxon>
        <taxon>Eutheria</taxon>
        <taxon>Euarchontoglires</taxon>
        <taxon>Primates</taxon>
        <taxon>Haplorrhini</taxon>
        <taxon>Platyrrhini</taxon>
        <taxon>Cebidae</taxon>
        <taxon>Callitrichinae</taxon>
        <taxon>Saguinus</taxon>
    </lineage>
</organism>
<evidence type="ECO:0000313" key="2">
    <source>
        <dbReference type="EMBL" id="KAK2119774.1"/>
    </source>
</evidence>
<comment type="caution">
    <text evidence="2">The sequence shown here is derived from an EMBL/GenBank/DDBJ whole genome shotgun (WGS) entry which is preliminary data.</text>
</comment>
<proteinExistence type="predicted"/>
<sequence length="140" mass="14484">MAEGSQGGPGCNLAGGRQDLVSGSGGCSFPEYELPELSTRAFHVGAFGELWRGRLRGAGDLSLTEPPASVLPASQGSADSDQEDAAVARDLNCSLEAAAELRTVCGFQPAGVSLEHQKYRDPNAQFLRVGATGQGSCIED</sequence>
<keyword evidence="3" id="KW-1185">Reference proteome</keyword>
<dbReference type="Proteomes" id="UP001266305">
    <property type="component" value="Unassembled WGS sequence"/>
</dbReference>
<reference evidence="2 3" key="1">
    <citation type="submission" date="2023-05" db="EMBL/GenBank/DDBJ databases">
        <title>B98-5 Cell Line De Novo Hybrid Assembly: An Optical Mapping Approach.</title>
        <authorList>
            <person name="Kananen K."/>
            <person name="Auerbach J.A."/>
            <person name="Kautto E."/>
            <person name="Blachly J.S."/>
        </authorList>
    </citation>
    <scope>NUCLEOTIDE SEQUENCE [LARGE SCALE GENOMIC DNA]</scope>
    <source>
        <strain evidence="2">B95-8</strain>
        <tissue evidence="2">Cell line</tissue>
    </source>
</reference>
<evidence type="ECO:0000313" key="3">
    <source>
        <dbReference type="Proteomes" id="UP001266305"/>
    </source>
</evidence>
<gene>
    <name evidence="2" type="primary">SNAPC3_1</name>
    <name evidence="2" type="ORF">P7K49_001160</name>
</gene>